<evidence type="ECO:0000256" key="3">
    <source>
        <dbReference type="ARBA" id="ARBA00022840"/>
    </source>
</evidence>
<dbReference type="PANTHER" id="PTHR30258">
    <property type="entry name" value="TYPE II SECRETION SYSTEM PROTEIN GSPE-RELATED"/>
    <property type="match status" value="1"/>
</dbReference>
<sequence length="1000" mass="104610">MPKKIEVDQLASDEEALLREVSRAASEIVRASEGRAEWSSAPEGAPVRPKRPTLGERLVAPGAPDGDTAVLPVREGRSPVLLPERTPEPGGAAPQGARSPASDGPPPLPSGRGVLKMTPRNAASASRNSASALRNAAPGRQGGPVPGVAANTVSQDGWRQDAPSAVPPQAVSSDAGASHAPGPEGRSAGAVGDQSVPPGPNGAARLPDTAAPEAPGRPRNGADALQRMAEASSGSPAPGRSPSLDALRSVLSAAQALEKERNTGDARGNGRAPGPLSTGPSAGARPTPEGQGDVDRSAQSRGVSAAFAPPAGPAPSGAPGSPSPFPSPSSRPRTTHTPMPFPGVRVSSPDESLREPDVPKIRLATKGAPVAPPPEGSRPVSAPAPASGPASAPLSAPVSAPRAAPASPGRAVARTTPPGPPAEIRSTEVVVEAELLDSNARLGEILIAGGLISRNQLRIGMIELRRTGKELGAVLVDLGFLTAQALDEVLAHNSGGEAFDPERTLPDPLAIATLPEEMARRLGVFPVGYEGGVLSLAMVNPRDGKAMDEARLAFGRETRIEPIAANSERDILLAIKNFYGHTLTVDGVLRDLEAAGEGGRELLHDPDGHHGDPIVRLVDALLFDAVRRRASDIHFEPDGAFLRVRQRIDGVLVQTLTFHKRYWPSIVRRIKSLAGVLPGMSPGLPASGRFSMTAAYRRVDFRASVVPTVHGENVVLRIQHRSATPLSLDHLGFAPDTLASLRRISHRPDGLFLVVGPVSSGKTATLYALMDDLSSPELSIATVEDPVEYDLPLLRQAQVSEADGFGFPEAIRTMLHQDPDVLLVGDIRDSLTADMAFRAARSGHRVYAAMHANDAFGGLAHLIDFGLTPGLLSGTLSGILSQRLARRLCPSCRQADYAGEEECALLGLDPERPPTLWRAVGCEACAQLGYRGRAPITELLCITPEIDALLTENAPFSRIRAIARKQTMRSMLADGLRLLYSGTIDLPSLMRAVDVTGKKA</sequence>
<dbReference type="InterPro" id="IPR007831">
    <property type="entry name" value="T2SS_GspE_N"/>
</dbReference>
<dbReference type="InterPro" id="IPR027417">
    <property type="entry name" value="P-loop_NTPase"/>
</dbReference>
<dbReference type="GO" id="GO:0005524">
    <property type="term" value="F:ATP binding"/>
    <property type="evidence" value="ECO:0007669"/>
    <property type="project" value="UniProtKB-KW"/>
</dbReference>
<dbReference type="PANTHER" id="PTHR30258:SF3">
    <property type="entry name" value="SLL1921 PROTEIN"/>
    <property type="match status" value="1"/>
</dbReference>
<evidence type="ECO:0000313" key="8">
    <source>
        <dbReference type="Proteomes" id="UP000631034"/>
    </source>
</evidence>
<dbReference type="GO" id="GO:0005886">
    <property type="term" value="C:plasma membrane"/>
    <property type="evidence" value="ECO:0007669"/>
    <property type="project" value="TreeGrafter"/>
</dbReference>
<evidence type="ECO:0000259" key="5">
    <source>
        <dbReference type="Pfam" id="PF00437"/>
    </source>
</evidence>
<dbReference type="SUPFAM" id="SSF52540">
    <property type="entry name" value="P-loop containing nucleoside triphosphate hydrolases"/>
    <property type="match status" value="1"/>
</dbReference>
<dbReference type="InterPro" id="IPR001482">
    <property type="entry name" value="T2SS/T4SS_dom"/>
</dbReference>
<dbReference type="Proteomes" id="UP000631034">
    <property type="component" value="Unassembled WGS sequence"/>
</dbReference>
<evidence type="ECO:0000313" key="7">
    <source>
        <dbReference type="EMBL" id="MBE1237834.1"/>
    </source>
</evidence>
<protein>
    <submittedName>
        <fullName evidence="7">Flp pilus assembly complex ATPase component TadA</fullName>
    </submittedName>
</protein>
<dbReference type="AlphaFoldDB" id="A0A8J7CF46"/>
<dbReference type="Gene3D" id="3.40.50.300">
    <property type="entry name" value="P-loop containing nucleotide triphosphate hydrolases"/>
    <property type="match status" value="1"/>
</dbReference>
<organism evidence="7 8">
    <name type="scientific">Phaeovibrio sulfidiphilus</name>
    <dbReference type="NCBI Taxonomy" id="1220600"/>
    <lineage>
        <taxon>Bacteria</taxon>
        <taxon>Pseudomonadati</taxon>
        <taxon>Pseudomonadota</taxon>
        <taxon>Alphaproteobacteria</taxon>
        <taxon>Rhodospirillales</taxon>
        <taxon>Rhodospirillaceae</taxon>
        <taxon>Phaeovibrio</taxon>
    </lineage>
</organism>
<proteinExistence type="inferred from homology"/>
<dbReference type="GO" id="GO:0016887">
    <property type="term" value="F:ATP hydrolysis activity"/>
    <property type="evidence" value="ECO:0007669"/>
    <property type="project" value="TreeGrafter"/>
</dbReference>
<gene>
    <name evidence="7" type="primary">tadA</name>
    <name evidence="7" type="ORF">IHV25_09260</name>
</gene>
<dbReference type="Gene3D" id="3.30.450.90">
    <property type="match status" value="1"/>
</dbReference>
<feature type="compositionally biased region" description="Low complexity" evidence="4">
    <location>
        <begin position="304"/>
        <end position="320"/>
    </location>
</feature>
<feature type="domain" description="Type II secretion system protein GspE N-terminal" evidence="6">
    <location>
        <begin position="498"/>
        <end position="583"/>
    </location>
</feature>
<reference evidence="7" key="1">
    <citation type="submission" date="2020-10" db="EMBL/GenBank/DDBJ databases">
        <title>Genome sequence of the unusual species of purple photosynthetic bacteria, Phaeovibrio sulfidiphilus DSM 23193, type strain.</title>
        <authorList>
            <person name="Kyndt J.A."/>
            <person name="Meyer T.E."/>
        </authorList>
    </citation>
    <scope>NUCLEOTIDE SEQUENCE</scope>
    <source>
        <strain evidence="7">DSM 23193</strain>
    </source>
</reference>
<feature type="compositionally biased region" description="Low complexity" evidence="4">
    <location>
        <begin position="120"/>
        <end position="137"/>
    </location>
</feature>
<keyword evidence="3" id="KW-0067">ATP-binding</keyword>
<feature type="region of interest" description="Disordered" evidence="4">
    <location>
        <begin position="31"/>
        <end position="425"/>
    </location>
</feature>
<feature type="compositionally biased region" description="Basic and acidic residues" evidence="4">
    <location>
        <begin position="351"/>
        <end position="360"/>
    </location>
</feature>
<name>A0A8J7CF46_9PROT</name>
<evidence type="ECO:0000259" key="6">
    <source>
        <dbReference type="Pfam" id="PF05157"/>
    </source>
</evidence>
<evidence type="ECO:0000256" key="4">
    <source>
        <dbReference type="SAM" id="MobiDB-lite"/>
    </source>
</evidence>
<feature type="domain" description="Bacterial type II secretion system protein E" evidence="5">
    <location>
        <begin position="612"/>
        <end position="990"/>
    </location>
</feature>
<dbReference type="Pfam" id="PF00437">
    <property type="entry name" value="T2SSE"/>
    <property type="match status" value="1"/>
</dbReference>
<dbReference type="CDD" id="cd01129">
    <property type="entry name" value="PulE-GspE-like"/>
    <property type="match status" value="1"/>
</dbReference>
<dbReference type="RefSeq" id="WP_192534845.1">
    <property type="nucleotide sequence ID" value="NZ_JACZHT010000007.1"/>
</dbReference>
<keyword evidence="2" id="KW-0547">Nucleotide-binding</keyword>
<dbReference type="EMBL" id="JACZHT010000007">
    <property type="protein sequence ID" value="MBE1237834.1"/>
    <property type="molecule type" value="Genomic_DNA"/>
</dbReference>
<evidence type="ECO:0000256" key="1">
    <source>
        <dbReference type="ARBA" id="ARBA00006611"/>
    </source>
</evidence>
<evidence type="ECO:0000256" key="2">
    <source>
        <dbReference type="ARBA" id="ARBA00022741"/>
    </source>
</evidence>
<feature type="compositionally biased region" description="Low complexity" evidence="4">
    <location>
        <begin position="377"/>
        <end position="413"/>
    </location>
</feature>
<dbReference type="SUPFAM" id="SSF160246">
    <property type="entry name" value="EspE N-terminal domain-like"/>
    <property type="match status" value="1"/>
</dbReference>
<comment type="caution">
    <text evidence="7">The sequence shown here is derived from an EMBL/GenBank/DDBJ whole genome shotgun (WGS) entry which is preliminary data.</text>
</comment>
<comment type="similarity">
    <text evidence="1">Belongs to the GSP E family.</text>
</comment>
<dbReference type="Gene3D" id="3.30.300.160">
    <property type="entry name" value="Type II secretion system, protein E, N-terminal domain"/>
    <property type="match status" value="1"/>
</dbReference>
<accession>A0A8J7CF46</accession>
<feature type="compositionally biased region" description="Low complexity" evidence="4">
    <location>
        <begin position="231"/>
        <end position="243"/>
    </location>
</feature>
<keyword evidence="8" id="KW-1185">Reference proteome</keyword>
<dbReference type="Pfam" id="PF05157">
    <property type="entry name" value="MshEN"/>
    <property type="match status" value="1"/>
</dbReference>
<dbReference type="InterPro" id="IPR037257">
    <property type="entry name" value="T2SS_E_N_sf"/>
</dbReference>